<name>A0ABR2BTX1_9ROSI</name>
<gene>
    <name evidence="1" type="ORF">V6N12_055518</name>
</gene>
<reference evidence="1 2" key="1">
    <citation type="journal article" date="2024" name="G3 (Bethesda)">
        <title>Genome assembly of Hibiscus sabdariffa L. provides insights into metabolisms of medicinal natural products.</title>
        <authorList>
            <person name="Kim T."/>
        </authorList>
    </citation>
    <scope>NUCLEOTIDE SEQUENCE [LARGE SCALE GENOMIC DNA]</scope>
    <source>
        <strain evidence="1">TK-2024</strain>
        <tissue evidence="1">Old leaves</tissue>
    </source>
</reference>
<sequence>MEIWQHPMPEREPLRLRVVSLLSQYEMQPVKYRLPVSSRSAMIVTSVSQPTAVSLFLSLEIVKVFVHISEAVLSTCVLLAS</sequence>
<proteinExistence type="predicted"/>
<organism evidence="1 2">
    <name type="scientific">Hibiscus sabdariffa</name>
    <name type="common">roselle</name>
    <dbReference type="NCBI Taxonomy" id="183260"/>
    <lineage>
        <taxon>Eukaryota</taxon>
        <taxon>Viridiplantae</taxon>
        <taxon>Streptophyta</taxon>
        <taxon>Embryophyta</taxon>
        <taxon>Tracheophyta</taxon>
        <taxon>Spermatophyta</taxon>
        <taxon>Magnoliopsida</taxon>
        <taxon>eudicotyledons</taxon>
        <taxon>Gunneridae</taxon>
        <taxon>Pentapetalae</taxon>
        <taxon>rosids</taxon>
        <taxon>malvids</taxon>
        <taxon>Malvales</taxon>
        <taxon>Malvaceae</taxon>
        <taxon>Malvoideae</taxon>
        <taxon>Hibiscus</taxon>
    </lineage>
</organism>
<evidence type="ECO:0000313" key="1">
    <source>
        <dbReference type="EMBL" id="KAK8510591.1"/>
    </source>
</evidence>
<evidence type="ECO:0000313" key="2">
    <source>
        <dbReference type="Proteomes" id="UP001472677"/>
    </source>
</evidence>
<keyword evidence="2" id="KW-1185">Reference proteome</keyword>
<accession>A0ABR2BTX1</accession>
<dbReference type="Proteomes" id="UP001472677">
    <property type="component" value="Unassembled WGS sequence"/>
</dbReference>
<comment type="caution">
    <text evidence="1">The sequence shown here is derived from an EMBL/GenBank/DDBJ whole genome shotgun (WGS) entry which is preliminary data.</text>
</comment>
<protein>
    <submittedName>
        <fullName evidence="1">Uncharacterized protein</fullName>
    </submittedName>
</protein>
<dbReference type="EMBL" id="JBBPBM010000084">
    <property type="protein sequence ID" value="KAK8510591.1"/>
    <property type="molecule type" value="Genomic_DNA"/>
</dbReference>